<keyword evidence="1 4" id="KW-0285">Flavoprotein</keyword>
<dbReference type="Proteomes" id="UP000277094">
    <property type="component" value="Unassembled WGS sequence"/>
</dbReference>
<comment type="caution">
    <text evidence="7">The sequence shown here is derived from an EMBL/GenBank/DDBJ whole genome shotgun (WGS) entry which is preliminary data.</text>
</comment>
<proteinExistence type="inferred from homology"/>
<feature type="binding site" evidence="4">
    <location>
        <begin position="256"/>
        <end position="263"/>
    </location>
    <ligand>
        <name>FAD</name>
        <dbReference type="ChEBI" id="CHEBI:57692"/>
    </ligand>
</feature>
<dbReference type="InterPro" id="IPR002081">
    <property type="entry name" value="Cryptochrome/DNA_photolyase_1"/>
</dbReference>
<dbReference type="InterPro" id="IPR036134">
    <property type="entry name" value="Crypto/Photolyase_FAD-like_sf"/>
</dbReference>
<name>A0A3N0DII4_9ACTN</name>
<dbReference type="GO" id="GO:0009416">
    <property type="term" value="P:response to light stimulus"/>
    <property type="evidence" value="ECO:0007669"/>
    <property type="project" value="TreeGrafter"/>
</dbReference>
<dbReference type="SUPFAM" id="SSF52425">
    <property type="entry name" value="Cryptochrome/photolyase, N-terminal domain"/>
    <property type="match status" value="1"/>
</dbReference>
<dbReference type="GO" id="GO:0006139">
    <property type="term" value="P:nucleobase-containing compound metabolic process"/>
    <property type="evidence" value="ECO:0007669"/>
    <property type="project" value="UniProtKB-ARBA"/>
</dbReference>
<comment type="similarity">
    <text evidence="5">Belongs to the DNA photolyase family.</text>
</comment>
<dbReference type="GO" id="GO:0003904">
    <property type="term" value="F:deoxyribodipyrimidine photo-lyase activity"/>
    <property type="evidence" value="ECO:0007669"/>
    <property type="project" value="TreeGrafter"/>
</dbReference>
<feature type="domain" description="Photolyase/cryptochrome alpha/beta" evidence="6">
    <location>
        <begin position="1"/>
        <end position="122"/>
    </location>
</feature>
<dbReference type="InterPro" id="IPR014729">
    <property type="entry name" value="Rossmann-like_a/b/a_fold"/>
</dbReference>
<feature type="binding site" evidence="4">
    <location>
        <position position="253"/>
    </location>
    <ligand>
        <name>FAD</name>
        <dbReference type="ChEBI" id="CHEBI:57692"/>
    </ligand>
</feature>
<organism evidence="7 8">
    <name type="scientific">Nocardioides marmorisolisilvae</name>
    <dbReference type="NCBI Taxonomy" id="1542737"/>
    <lineage>
        <taxon>Bacteria</taxon>
        <taxon>Bacillati</taxon>
        <taxon>Actinomycetota</taxon>
        <taxon>Actinomycetes</taxon>
        <taxon>Propionibacteriales</taxon>
        <taxon>Nocardioidaceae</taxon>
        <taxon>Nocardioides</taxon>
    </lineage>
</organism>
<evidence type="ECO:0000256" key="3">
    <source>
        <dbReference type="ARBA" id="ARBA00022991"/>
    </source>
</evidence>
<evidence type="ECO:0000313" key="7">
    <source>
        <dbReference type="EMBL" id="RNL75497.1"/>
    </source>
</evidence>
<dbReference type="AlphaFoldDB" id="A0A3N0DII4"/>
<dbReference type="GO" id="GO:0003677">
    <property type="term" value="F:DNA binding"/>
    <property type="evidence" value="ECO:0007669"/>
    <property type="project" value="TreeGrafter"/>
</dbReference>
<comment type="cofactor">
    <cofactor evidence="4">
        <name>FAD</name>
        <dbReference type="ChEBI" id="CHEBI:57692"/>
    </cofactor>
    <text evidence="4">Binds 1 FAD per subunit.</text>
</comment>
<dbReference type="InterPro" id="IPR018394">
    <property type="entry name" value="DNA_photolyase_1_CS_C"/>
</dbReference>
<dbReference type="RefSeq" id="WP_123235685.1">
    <property type="nucleotide sequence ID" value="NZ_RJSG01000006.1"/>
</dbReference>
<dbReference type="Gene3D" id="1.10.579.10">
    <property type="entry name" value="DNA Cyclobutane Dipyrimidine Photolyase, subunit A, domain 3"/>
    <property type="match status" value="1"/>
</dbReference>
<dbReference type="EMBL" id="RJSG01000006">
    <property type="protein sequence ID" value="RNL75497.1"/>
    <property type="molecule type" value="Genomic_DNA"/>
</dbReference>
<dbReference type="InterPro" id="IPR005101">
    <property type="entry name" value="Cryptochr/Photolyase_FAD-bd"/>
</dbReference>
<evidence type="ECO:0000313" key="8">
    <source>
        <dbReference type="Proteomes" id="UP000277094"/>
    </source>
</evidence>
<dbReference type="PANTHER" id="PTHR11455:SF9">
    <property type="entry name" value="CRYPTOCHROME CIRCADIAN CLOCK 5 ISOFORM X1"/>
    <property type="match status" value="1"/>
</dbReference>
<dbReference type="PRINTS" id="PR00147">
    <property type="entry name" value="DNAPHOTLYASE"/>
</dbReference>
<keyword evidence="8" id="KW-1185">Reference proteome</keyword>
<dbReference type="PROSITE" id="PS51645">
    <property type="entry name" value="PHR_CRY_ALPHA_BETA"/>
    <property type="match status" value="1"/>
</dbReference>
<evidence type="ECO:0000259" key="6">
    <source>
        <dbReference type="PROSITE" id="PS51645"/>
    </source>
</evidence>
<evidence type="ECO:0000256" key="5">
    <source>
        <dbReference type="RuleBase" id="RU004182"/>
    </source>
</evidence>
<dbReference type="InterPro" id="IPR036155">
    <property type="entry name" value="Crypto/Photolyase_N_sf"/>
</dbReference>
<feature type="binding site" evidence="4">
    <location>
        <begin position="223"/>
        <end position="227"/>
    </location>
    <ligand>
        <name>FAD</name>
        <dbReference type="ChEBI" id="CHEBI:57692"/>
    </ligand>
</feature>
<dbReference type="SUPFAM" id="SSF48173">
    <property type="entry name" value="Cryptochrome/photolyase FAD-binding domain"/>
    <property type="match status" value="1"/>
</dbReference>
<sequence>MTSVLWFRRDLRLGDHPALTAAAASGEVVGLFVLDRTLWKNSGPARRAWIAASVRALDEATGGSLVVKVGDPAEVVPAVARAADADAVHVTAETTPYGRRRDARVAAALAEIGVRGQPDGTPYVVEPGTLRTQQGGPYQVFTPYSKAWFAHGHADPLPAPAVSWADLPCDASAIEHLRAGVEEAPAQMPEAGEDAALTRWRQFLDADVRDYDEARDLPAADRTSRMSPYLKSGAVHPRQLLADLADGEGAHRYATELAWRDFYADVLWHHPDSAWTDLRRLAIGYDDPGDALDAWREGRTGYPIVDAGMRQLRHEGWMHNRVRMITASFLTKDLHAWWPAGARHFLDLLVDGDLASNNHGWQWVAGTGTDAAPYFRVFNPVTQGKKFDPDGDYVRRWVPELAHLPGSAAHEPWKHDLGYEADYPRPVVDHAEERREALARYAAR</sequence>
<reference evidence="7 8" key="1">
    <citation type="submission" date="2018-11" db="EMBL/GenBank/DDBJ databases">
        <authorList>
            <person name="Li F."/>
        </authorList>
    </citation>
    <scope>NUCLEOTIDE SEQUENCE [LARGE SCALE GENOMIC DNA]</scope>
    <source>
        <strain evidence="7 8">KIS18-7</strain>
    </source>
</reference>
<evidence type="ECO:0000256" key="4">
    <source>
        <dbReference type="PIRSR" id="PIRSR602081-1"/>
    </source>
</evidence>
<dbReference type="Gene3D" id="1.25.40.80">
    <property type="match status" value="1"/>
</dbReference>
<dbReference type="OrthoDB" id="9772484at2"/>
<gene>
    <name evidence="7" type="ORF">EFL95_19015</name>
</gene>
<dbReference type="PANTHER" id="PTHR11455">
    <property type="entry name" value="CRYPTOCHROME"/>
    <property type="match status" value="1"/>
</dbReference>
<keyword evidence="3 5" id="KW-0157">Chromophore</keyword>
<dbReference type="InterPro" id="IPR006050">
    <property type="entry name" value="DNA_photolyase_N"/>
</dbReference>
<keyword evidence="2 4" id="KW-0274">FAD</keyword>
<dbReference type="Gene3D" id="3.40.50.620">
    <property type="entry name" value="HUPs"/>
    <property type="match status" value="1"/>
</dbReference>
<dbReference type="PROSITE" id="PS00394">
    <property type="entry name" value="DNA_PHOTOLYASES_1_1"/>
    <property type="match status" value="1"/>
</dbReference>
<dbReference type="Pfam" id="PF00875">
    <property type="entry name" value="DNA_photolyase"/>
    <property type="match status" value="1"/>
</dbReference>
<accession>A0A3N0DII4</accession>
<dbReference type="Pfam" id="PF03441">
    <property type="entry name" value="FAD_binding_7"/>
    <property type="match status" value="1"/>
</dbReference>
<keyword evidence="7" id="KW-0456">Lyase</keyword>
<evidence type="ECO:0000256" key="2">
    <source>
        <dbReference type="ARBA" id="ARBA00022827"/>
    </source>
</evidence>
<feature type="binding site" evidence="4">
    <location>
        <position position="211"/>
    </location>
    <ligand>
        <name>FAD</name>
        <dbReference type="ChEBI" id="CHEBI:57692"/>
    </ligand>
</feature>
<dbReference type="GO" id="GO:0006950">
    <property type="term" value="P:response to stress"/>
    <property type="evidence" value="ECO:0007669"/>
    <property type="project" value="UniProtKB-ARBA"/>
</dbReference>
<protein>
    <submittedName>
        <fullName evidence="7">Deoxyribodipyrimidine photo-lyase</fullName>
    </submittedName>
</protein>
<evidence type="ECO:0000256" key="1">
    <source>
        <dbReference type="ARBA" id="ARBA00022630"/>
    </source>
</evidence>
<dbReference type="GO" id="GO:0071949">
    <property type="term" value="F:FAD binding"/>
    <property type="evidence" value="ECO:0007669"/>
    <property type="project" value="TreeGrafter"/>
</dbReference>
<feature type="binding site" evidence="4">
    <location>
        <begin position="351"/>
        <end position="353"/>
    </location>
    <ligand>
        <name>FAD</name>
        <dbReference type="ChEBI" id="CHEBI:57692"/>
    </ligand>
</feature>